<evidence type="ECO:0000313" key="2">
    <source>
        <dbReference type="Proteomes" id="UP000263268"/>
    </source>
</evidence>
<dbReference type="InterPro" id="IPR023170">
    <property type="entry name" value="HhH_base_excis_C"/>
</dbReference>
<dbReference type="Gene3D" id="1.10.1670.10">
    <property type="entry name" value="Helix-hairpin-Helix base-excision DNA repair enzymes (C-terminal)"/>
    <property type="match status" value="1"/>
</dbReference>
<dbReference type="Proteomes" id="UP000263268">
    <property type="component" value="Unassembled WGS sequence"/>
</dbReference>
<accession>A0A3D6BQX4</accession>
<dbReference type="EMBL" id="DPRK01000137">
    <property type="protein sequence ID" value="HCY81660.1"/>
    <property type="molecule type" value="Genomic_DNA"/>
</dbReference>
<organism evidence="1 2">
    <name type="scientific">Xanthomarina gelatinilytica</name>
    <dbReference type="NCBI Taxonomy" id="1137281"/>
    <lineage>
        <taxon>Bacteria</taxon>
        <taxon>Pseudomonadati</taxon>
        <taxon>Bacteroidota</taxon>
        <taxon>Flavobacteriia</taxon>
        <taxon>Flavobacteriales</taxon>
        <taxon>Flavobacteriaceae</taxon>
        <taxon>Xanthomarina</taxon>
    </lineage>
</organism>
<dbReference type="Gene3D" id="1.10.340.30">
    <property type="entry name" value="Hypothetical protein, domain 2"/>
    <property type="match status" value="1"/>
</dbReference>
<dbReference type="AlphaFoldDB" id="A0A3D6BQX4"/>
<comment type="caution">
    <text evidence="1">The sequence shown here is derived from an EMBL/GenBank/DDBJ whole genome shotgun (WGS) entry which is preliminary data.</text>
</comment>
<reference evidence="1 2" key="1">
    <citation type="journal article" date="2018" name="Nat. Biotechnol.">
        <title>A standardized bacterial taxonomy based on genome phylogeny substantially revises the tree of life.</title>
        <authorList>
            <person name="Parks D.H."/>
            <person name="Chuvochina M."/>
            <person name="Waite D.W."/>
            <person name="Rinke C."/>
            <person name="Skarshewski A."/>
            <person name="Chaumeil P.A."/>
            <person name="Hugenholtz P."/>
        </authorList>
    </citation>
    <scope>NUCLEOTIDE SEQUENCE [LARGE SCALE GENOMIC DNA]</scope>
    <source>
        <strain evidence="1">UBA10227</strain>
    </source>
</reference>
<proteinExistence type="predicted"/>
<protein>
    <submittedName>
        <fullName evidence="1">Uncharacterized protein</fullName>
    </submittedName>
</protein>
<gene>
    <name evidence="1" type="ORF">DHV22_08680</name>
</gene>
<name>A0A3D6BQX4_9FLAO</name>
<sequence length="248" mass="28506">MKINWNISQTDIETVKKIIVDNNNPFLQARQSRNVEKQNIVIDKDRVIKEMIMCLLTSQQRSGPNSLVGQFLKLDPFPITIEKLTTTDNVENFIKGTLQQQGLNRFVNKVSSFFDLNYRKIEEKNWTLISELEELINADSKNKERTIADKLADDFIGFGPKQSRNFLQALGLTKYEIPIDSRITTWLNDFGFPLKLTASSLGENGYYHFVSDGIQELCEKTGVYPCILDAAIFSSFDNNQWTEENTIF</sequence>
<evidence type="ECO:0000313" key="1">
    <source>
        <dbReference type="EMBL" id="HCY81660.1"/>
    </source>
</evidence>